<dbReference type="SUPFAM" id="SSF46785">
    <property type="entry name" value="Winged helix' DNA-binding domain"/>
    <property type="match status" value="1"/>
</dbReference>
<keyword evidence="3" id="KW-0238">DNA-binding</keyword>
<dbReference type="RefSeq" id="WP_345925929.1">
    <property type="nucleotide sequence ID" value="NZ_JBDIVF010000002.1"/>
</dbReference>
<dbReference type="PROSITE" id="PS50931">
    <property type="entry name" value="HTH_LYSR"/>
    <property type="match status" value="1"/>
</dbReference>
<keyword evidence="7" id="KW-1185">Reference proteome</keyword>
<dbReference type="InterPro" id="IPR036388">
    <property type="entry name" value="WH-like_DNA-bd_sf"/>
</dbReference>
<dbReference type="InterPro" id="IPR000847">
    <property type="entry name" value="LysR_HTH_N"/>
</dbReference>
<evidence type="ECO:0000259" key="5">
    <source>
        <dbReference type="PROSITE" id="PS50931"/>
    </source>
</evidence>
<dbReference type="Proteomes" id="UP001548590">
    <property type="component" value="Unassembled WGS sequence"/>
</dbReference>
<gene>
    <name evidence="6" type="ORF">ABVT11_13060</name>
</gene>
<dbReference type="Gene3D" id="1.10.10.10">
    <property type="entry name" value="Winged helix-like DNA-binding domain superfamily/Winged helix DNA-binding domain"/>
    <property type="match status" value="1"/>
</dbReference>
<keyword evidence="2" id="KW-0805">Transcription regulation</keyword>
<sequence length="304" mass="33031">MNTSFRQLRLFLALAEKGSVSAAAQACHVTQPTASMQLRELADAVGLPLHEVIGRKVFLTPAGEELARTARAMADEWEAFEQRMAAMKGLTRGRLRVAVVSTAKYFVPRLLGGFCASHPEIDISLEVLNRDGVLARLRENLDDLSIMSIPPGDLDIECHEFLDNPLVLVAPARHPLVSEKGLQLGDLASERFILREAGSGTRQAGDAHFRACGFQPRVRLELGSNEAIKQAVAGGMGLSLLSRHALGQADESLLAELDVAGFPLPAHWYIVYPRGKRLSPIASVFLQHLKAAADQPSEPVPPRK</sequence>
<evidence type="ECO:0000313" key="6">
    <source>
        <dbReference type="EMBL" id="MET1490760.1"/>
    </source>
</evidence>
<proteinExistence type="inferred from homology"/>
<evidence type="ECO:0000256" key="1">
    <source>
        <dbReference type="ARBA" id="ARBA00009437"/>
    </source>
</evidence>
<keyword evidence="4" id="KW-0804">Transcription</keyword>
<evidence type="ECO:0000256" key="3">
    <source>
        <dbReference type="ARBA" id="ARBA00023125"/>
    </source>
</evidence>
<dbReference type="PANTHER" id="PTHR30126">
    <property type="entry name" value="HTH-TYPE TRANSCRIPTIONAL REGULATOR"/>
    <property type="match status" value="1"/>
</dbReference>
<dbReference type="Gene3D" id="3.40.190.290">
    <property type="match status" value="1"/>
</dbReference>
<evidence type="ECO:0000256" key="2">
    <source>
        <dbReference type="ARBA" id="ARBA00023015"/>
    </source>
</evidence>
<comment type="caution">
    <text evidence="6">The sequence shown here is derived from an EMBL/GenBank/DDBJ whole genome shotgun (WGS) entry which is preliminary data.</text>
</comment>
<organism evidence="6 7">
    <name type="scientific">Uliginosibacterium paludis</name>
    <dbReference type="NCBI Taxonomy" id="1615952"/>
    <lineage>
        <taxon>Bacteria</taxon>
        <taxon>Pseudomonadati</taxon>
        <taxon>Pseudomonadota</taxon>
        <taxon>Betaproteobacteria</taxon>
        <taxon>Rhodocyclales</taxon>
        <taxon>Zoogloeaceae</taxon>
        <taxon>Uliginosibacterium</taxon>
    </lineage>
</organism>
<dbReference type="CDD" id="cd08419">
    <property type="entry name" value="PBP2_CbbR_RubisCO_like"/>
    <property type="match status" value="1"/>
</dbReference>
<protein>
    <submittedName>
        <fullName evidence="6">LysR family transcriptional regulator</fullName>
    </submittedName>
</protein>
<evidence type="ECO:0000256" key="4">
    <source>
        <dbReference type="ARBA" id="ARBA00023163"/>
    </source>
</evidence>
<dbReference type="EMBL" id="JBEWLZ010000007">
    <property type="protein sequence ID" value="MET1490760.1"/>
    <property type="molecule type" value="Genomic_DNA"/>
</dbReference>
<dbReference type="Pfam" id="PF00126">
    <property type="entry name" value="HTH_1"/>
    <property type="match status" value="1"/>
</dbReference>
<dbReference type="InterPro" id="IPR036390">
    <property type="entry name" value="WH_DNA-bd_sf"/>
</dbReference>
<name>A0ABV2CS79_9RHOO</name>
<feature type="domain" description="HTH lysR-type" evidence="5">
    <location>
        <begin position="1"/>
        <end position="60"/>
    </location>
</feature>
<dbReference type="Pfam" id="PF03466">
    <property type="entry name" value="LysR_substrate"/>
    <property type="match status" value="1"/>
</dbReference>
<dbReference type="PANTHER" id="PTHR30126:SF5">
    <property type="entry name" value="HTH-TYPE TRANSCRIPTIONAL ACTIVATOR CMPR"/>
    <property type="match status" value="1"/>
</dbReference>
<dbReference type="InterPro" id="IPR005119">
    <property type="entry name" value="LysR_subst-bd"/>
</dbReference>
<reference evidence="6 7" key="1">
    <citation type="submission" date="2024-07" db="EMBL/GenBank/DDBJ databases">
        <title>Uliginosibacterium paludis KCTC:42655.</title>
        <authorList>
            <person name="Kim M.K."/>
        </authorList>
    </citation>
    <scope>NUCLEOTIDE SEQUENCE [LARGE SCALE GENOMIC DNA]</scope>
    <source>
        <strain evidence="6 7">KCTC 42655</strain>
    </source>
</reference>
<dbReference type="SUPFAM" id="SSF53850">
    <property type="entry name" value="Periplasmic binding protein-like II"/>
    <property type="match status" value="1"/>
</dbReference>
<accession>A0ABV2CS79</accession>
<comment type="similarity">
    <text evidence="1">Belongs to the LysR transcriptional regulatory family.</text>
</comment>
<evidence type="ECO:0000313" key="7">
    <source>
        <dbReference type="Proteomes" id="UP001548590"/>
    </source>
</evidence>